<dbReference type="Proteomes" id="UP000193411">
    <property type="component" value="Unassembled WGS sequence"/>
</dbReference>
<name>A0A1Y2HNM1_9FUNG</name>
<feature type="region of interest" description="Disordered" evidence="1">
    <location>
        <begin position="92"/>
        <end position="113"/>
    </location>
</feature>
<organism evidence="2 3">
    <name type="scientific">Catenaria anguillulae PL171</name>
    <dbReference type="NCBI Taxonomy" id="765915"/>
    <lineage>
        <taxon>Eukaryota</taxon>
        <taxon>Fungi</taxon>
        <taxon>Fungi incertae sedis</taxon>
        <taxon>Blastocladiomycota</taxon>
        <taxon>Blastocladiomycetes</taxon>
        <taxon>Blastocladiales</taxon>
        <taxon>Catenariaceae</taxon>
        <taxon>Catenaria</taxon>
    </lineage>
</organism>
<evidence type="ECO:0000313" key="2">
    <source>
        <dbReference type="EMBL" id="ORZ35411.1"/>
    </source>
</evidence>
<feature type="compositionally biased region" description="Low complexity" evidence="1">
    <location>
        <begin position="92"/>
        <end position="104"/>
    </location>
</feature>
<sequence>MQINPTSTLAFGTDTLRVAHLSWGSTLLTLIQSSTPTVEGTTELWIRGYAFNTRSRVWEELDAHGPVISLPAVDTGDISAWTMGEPVLVGSSSPSSGNVESASAQAVNRPASTRSKAARAHAMSLMLGTSTGKLMHIAVQFASNSVSWNQVELSHPITPLAPSGVVHLAMHPGGCFISAVDTLGRVAIVDLVGKPVSVRHAFTSSPTSSSLADPIHPLQTLGFNAPPLLASWTPAPPHSSLTATAPLPGQRVYVPTAVPTSTPSTLLLVFDRGPFAALTFDFASTSTSLIGYARHLLARGQIGWMHVMHLAKHLPLHSPRDIATLGHMLLNSIPTPAQGQHDPMFDSGAYHAQLARIATRVLEAYPAHASATSLARKLVHAHLAHGRLDSALSTAAGMAGVCSDLLHLIALCASQHANARGLAAAAHFQFLKTCPGPYPPLLVADPTPMPPDDGDGVPTVDELVDMYTRQVAPIAAGTKPAFGAHVRRLAAYLEVSGNREEALRWWRRVGYEEEGRRGADRVASVLGWWDSKRRGEGEGR</sequence>
<accession>A0A1Y2HNM1</accession>
<gene>
    <name evidence="2" type="ORF">BCR44DRAFT_251151</name>
</gene>
<evidence type="ECO:0000256" key="1">
    <source>
        <dbReference type="SAM" id="MobiDB-lite"/>
    </source>
</evidence>
<keyword evidence="3" id="KW-1185">Reference proteome</keyword>
<protein>
    <submittedName>
        <fullName evidence="2">Uncharacterized protein</fullName>
    </submittedName>
</protein>
<proteinExistence type="predicted"/>
<evidence type="ECO:0000313" key="3">
    <source>
        <dbReference type="Proteomes" id="UP000193411"/>
    </source>
</evidence>
<comment type="caution">
    <text evidence="2">The sequence shown here is derived from an EMBL/GenBank/DDBJ whole genome shotgun (WGS) entry which is preliminary data.</text>
</comment>
<reference evidence="2 3" key="1">
    <citation type="submission" date="2016-07" db="EMBL/GenBank/DDBJ databases">
        <title>Pervasive Adenine N6-methylation of Active Genes in Fungi.</title>
        <authorList>
            <consortium name="DOE Joint Genome Institute"/>
            <person name="Mondo S.J."/>
            <person name="Dannebaum R.O."/>
            <person name="Kuo R.C."/>
            <person name="Labutti K."/>
            <person name="Haridas S."/>
            <person name="Kuo A."/>
            <person name="Salamov A."/>
            <person name="Ahrendt S.R."/>
            <person name="Lipzen A."/>
            <person name="Sullivan W."/>
            <person name="Andreopoulos W.B."/>
            <person name="Clum A."/>
            <person name="Lindquist E."/>
            <person name="Daum C."/>
            <person name="Ramamoorthy G.K."/>
            <person name="Gryganskyi A."/>
            <person name="Culley D."/>
            <person name="Magnuson J.K."/>
            <person name="James T.Y."/>
            <person name="O'Malley M.A."/>
            <person name="Stajich J.E."/>
            <person name="Spatafora J.W."/>
            <person name="Visel A."/>
            <person name="Grigoriev I.V."/>
        </authorList>
    </citation>
    <scope>NUCLEOTIDE SEQUENCE [LARGE SCALE GENOMIC DNA]</scope>
    <source>
        <strain evidence="2 3">PL171</strain>
    </source>
</reference>
<dbReference type="EMBL" id="MCFL01000022">
    <property type="protein sequence ID" value="ORZ35411.1"/>
    <property type="molecule type" value="Genomic_DNA"/>
</dbReference>
<dbReference type="AlphaFoldDB" id="A0A1Y2HNM1"/>
<dbReference type="OrthoDB" id="5756750at2759"/>